<sequence>MIEELTIRNAGSYTGPEQKMYGLSTFNYLYGANGAGKTTISKIINEPDKYPDCLIQWKNGNKLISYVYNKDFVDNNFSQDKIKGVFTLGSDIKGAQEKLTSLNEQKNKLQEGITAKQKLLNGSADDVGVINDLTEQEETFKDICWKQKQKHDDVFFKAFEGLRNSTEKFKIRVLAEFKQNTAAPIPLSELTEKCRTVFSDELISYTPLSIPSFDGFESILSHEVWQEKILGKKDVNVADLISLLNNSDWVKKGLEYFHESEPKCPFCQQDISSDIFHNLSSYFDETYNKKQQLINGLLSEYHANIQRLRWELDNIRGAKLPFIDDDIFEDKSNILISLLLRNFDKARGKEKLLSEVVVFENIDSIIEDFSIFIQAINSKIEANNTLFRNIKTEQKNLKEQIWAYITRTELKTDIESYLKSRNKLEKKRDGLYAGVAKESEKLIELKKEIEGIESGQTSILPTVHEINKILKSYGFINFHLKPSEDRAHYVIVRDSGDNARLTLSEGEKTFITFLYYYNLVRGSNQSSGVLADRVVVFDDPISSLDSDILFIVSSLIKNLMDDVRANKGSIKQMIILTHNIYFHKELTFNPKRSGNNAMNEETFWIVRKKEKDSYVEKCTTNPIKTSYDLLWSELRRSEKNNGTIQNTMRRILENYFKILGGIDVRELECHFEGCDKLIFKSLVSWINDGSHFSGDDVFMNLDDISVGKNLIVFQKIFECSQHAAHYKMMMGDSYKPLETLIQPVDVVELEPGANDDDMKVDGAAEKPPLLSNDDAPF</sequence>
<evidence type="ECO:0000259" key="2">
    <source>
        <dbReference type="Pfam" id="PF13166"/>
    </source>
</evidence>
<name>A0A6L5EFN7_9ENTR</name>
<dbReference type="EMBL" id="WHIY01000023">
    <property type="protein sequence ID" value="MPQ54021.1"/>
    <property type="molecule type" value="Genomic_DNA"/>
</dbReference>
<dbReference type="AlphaFoldDB" id="A0A6L5EFN7"/>
<gene>
    <name evidence="3" type="ORF">GBB84_24340</name>
</gene>
<dbReference type="Gene3D" id="3.40.50.300">
    <property type="entry name" value="P-loop containing nucleotide triphosphate hydrolases"/>
    <property type="match status" value="1"/>
</dbReference>
<evidence type="ECO:0000313" key="3">
    <source>
        <dbReference type="EMBL" id="MPQ54021.1"/>
    </source>
</evidence>
<reference evidence="3 4" key="1">
    <citation type="submission" date="2019-10" db="EMBL/GenBank/DDBJ databases">
        <title>Characterization of a new Citrobacter species.</title>
        <authorList>
            <person name="Goncalves Ribeiro T."/>
            <person name="Izdebski R."/>
            <person name="Urbanowicz P."/>
            <person name="Carmeli Y."/>
            <person name="Gniadkowski M."/>
            <person name="Peixe L."/>
        </authorList>
    </citation>
    <scope>NUCLEOTIDE SEQUENCE [LARGE SCALE GENOMIC DNA]</scope>
    <source>
        <strain evidence="3 4">NMI7905_11</strain>
    </source>
</reference>
<feature type="domain" description="Protein CR006 P-loop" evidence="2">
    <location>
        <begin position="10"/>
        <end position="718"/>
    </location>
</feature>
<dbReference type="SUPFAM" id="SSF52540">
    <property type="entry name" value="P-loop containing nucleoside triphosphate hydrolases"/>
    <property type="match status" value="1"/>
</dbReference>
<dbReference type="Pfam" id="PF13166">
    <property type="entry name" value="AAA_13"/>
    <property type="match status" value="1"/>
</dbReference>
<dbReference type="PANTHER" id="PTHR32114:SF2">
    <property type="entry name" value="ABC TRANSPORTER ABCH.3"/>
    <property type="match status" value="1"/>
</dbReference>
<proteinExistence type="predicted"/>
<evidence type="ECO:0000313" key="4">
    <source>
        <dbReference type="Proteomes" id="UP000475079"/>
    </source>
</evidence>
<dbReference type="InterPro" id="IPR026866">
    <property type="entry name" value="CR006_AAA"/>
</dbReference>
<dbReference type="PANTHER" id="PTHR32114">
    <property type="entry name" value="ABC TRANSPORTER ABCH.3"/>
    <property type="match status" value="1"/>
</dbReference>
<comment type="caution">
    <text evidence="3">The sequence shown here is derived from an EMBL/GenBank/DDBJ whole genome shotgun (WGS) entry which is preliminary data.</text>
</comment>
<evidence type="ECO:0000256" key="1">
    <source>
        <dbReference type="SAM" id="MobiDB-lite"/>
    </source>
</evidence>
<keyword evidence="4" id="KW-1185">Reference proteome</keyword>
<organism evidence="3 4">
    <name type="scientific">Citrobacter telavivensis</name>
    <dbReference type="NCBI Taxonomy" id="2653932"/>
    <lineage>
        <taxon>Bacteria</taxon>
        <taxon>Pseudomonadati</taxon>
        <taxon>Pseudomonadota</taxon>
        <taxon>Gammaproteobacteria</taxon>
        <taxon>Enterobacterales</taxon>
        <taxon>Enterobacteriaceae</taxon>
        <taxon>Citrobacter</taxon>
    </lineage>
</organism>
<accession>A0A6L5EFN7</accession>
<protein>
    <submittedName>
        <fullName evidence="3">AAA family ATPase</fullName>
    </submittedName>
</protein>
<dbReference type="Proteomes" id="UP000475079">
    <property type="component" value="Unassembled WGS sequence"/>
</dbReference>
<dbReference type="InterPro" id="IPR027417">
    <property type="entry name" value="P-loop_NTPase"/>
</dbReference>
<dbReference type="RefSeq" id="WP_152402664.1">
    <property type="nucleotide sequence ID" value="NZ_WHIY01000023.1"/>
</dbReference>
<feature type="region of interest" description="Disordered" evidence="1">
    <location>
        <begin position="752"/>
        <end position="777"/>
    </location>
</feature>